<dbReference type="Gramene" id="ORUFI08G15870.1">
    <property type="protein sequence ID" value="ORUFI08G15870.1"/>
    <property type="gene ID" value="ORUFI08G15870"/>
</dbReference>
<dbReference type="Proteomes" id="UP000008022">
    <property type="component" value="Unassembled WGS sequence"/>
</dbReference>
<sequence>MATISGASSSSKVLRITADASGMVAVTSMKKLNMMSSRSVLRTKLGRSRRRRSAGMPGIQSIFVSKCPLLRERIRMMCTFEGEEAAVEEVFVVVVAHETARAGGPERGAAEAELARGEDGEGHGAVGDDAGDAPRVAGAGAGIGVGLLVKFGEERLEPGQAGGPDGVA</sequence>
<evidence type="ECO:0000313" key="2">
    <source>
        <dbReference type="EnsemblPlants" id="ORUFI08G15870.1"/>
    </source>
</evidence>
<name>A0A0E0QIR8_ORYRU</name>
<protein>
    <submittedName>
        <fullName evidence="2">Uncharacterized protein</fullName>
    </submittedName>
</protein>
<feature type="compositionally biased region" description="Basic and acidic residues" evidence="1">
    <location>
        <begin position="108"/>
        <end position="122"/>
    </location>
</feature>
<keyword evidence="3" id="KW-1185">Reference proteome</keyword>
<organism evidence="2 3">
    <name type="scientific">Oryza rufipogon</name>
    <name type="common">Brownbeard rice</name>
    <name type="synonym">Asian wild rice</name>
    <dbReference type="NCBI Taxonomy" id="4529"/>
    <lineage>
        <taxon>Eukaryota</taxon>
        <taxon>Viridiplantae</taxon>
        <taxon>Streptophyta</taxon>
        <taxon>Embryophyta</taxon>
        <taxon>Tracheophyta</taxon>
        <taxon>Spermatophyta</taxon>
        <taxon>Magnoliopsida</taxon>
        <taxon>Liliopsida</taxon>
        <taxon>Poales</taxon>
        <taxon>Poaceae</taxon>
        <taxon>BOP clade</taxon>
        <taxon>Oryzoideae</taxon>
        <taxon>Oryzeae</taxon>
        <taxon>Oryzinae</taxon>
        <taxon>Oryza</taxon>
    </lineage>
</organism>
<evidence type="ECO:0000313" key="3">
    <source>
        <dbReference type="Proteomes" id="UP000008022"/>
    </source>
</evidence>
<dbReference type="AlphaFoldDB" id="A0A0E0QIR8"/>
<reference evidence="3" key="1">
    <citation type="submission" date="2013-06" db="EMBL/GenBank/DDBJ databases">
        <authorList>
            <person name="Zhao Q."/>
        </authorList>
    </citation>
    <scope>NUCLEOTIDE SEQUENCE</scope>
    <source>
        <strain evidence="3">cv. W1943</strain>
    </source>
</reference>
<dbReference type="EnsemblPlants" id="ORUFI08G15870.1">
    <property type="protein sequence ID" value="ORUFI08G15870.1"/>
    <property type="gene ID" value="ORUFI08G15870"/>
</dbReference>
<feature type="region of interest" description="Disordered" evidence="1">
    <location>
        <begin position="102"/>
        <end position="128"/>
    </location>
</feature>
<accession>A0A0E0QIR8</accession>
<reference evidence="2" key="2">
    <citation type="submission" date="2015-06" db="UniProtKB">
        <authorList>
            <consortium name="EnsemblPlants"/>
        </authorList>
    </citation>
    <scope>IDENTIFICATION</scope>
</reference>
<proteinExistence type="predicted"/>
<dbReference type="HOGENOM" id="CLU_1589146_0_0_1"/>
<evidence type="ECO:0000256" key="1">
    <source>
        <dbReference type="SAM" id="MobiDB-lite"/>
    </source>
</evidence>